<keyword evidence="7" id="KW-0472">Membrane</keyword>
<evidence type="ECO:0000256" key="7">
    <source>
        <dbReference type="SAM" id="Phobius"/>
    </source>
</evidence>
<dbReference type="AlphaFoldDB" id="A0A1F5HFU2"/>
<protein>
    <recommendedName>
        <fullName evidence="2">histidine kinase</fullName>
        <ecNumber evidence="2">2.7.13.3</ecNumber>
    </recommendedName>
</protein>
<dbReference type="PANTHER" id="PTHR43047:SF72">
    <property type="entry name" value="OSMOSENSING HISTIDINE PROTEIN KINASE SLN1"/>
    <property type="match status" value="1"/>
</dbReference>
<keyword evidence="7" id="KW-1133">Transmembrane helix</keyword>
<evidence type="ECO:0000256" key="2">
    <source>
        <dbReference type="ARBA" id="ARBA00012438"/>
    </source>
</evidence>
<feature type="transmembrane region" description="Helical" evidence="7">
    <location>
        <begin position="6"/>
        <end position="24"/>
    </location>
</feature>
<dbReference type="PRINTS" id="PR00344">
    <property type="entry name" value="BCTRLSENSOR"/>
</dbReference>
<dbReference type="Pfam" id="PF00512">
    <property type="entry name" value="HisKA"/>
    <property type="match status" value="1"/>
</dbReference>
<dbReference type="InterPro" id="IPR005467">
    <property type="entry name" value="His_kinase_dom"/>
</dbReference>
<dbReference type="SUPFAM" id="SSF47384">
    <property type="entry name" value="Homodimeric domain of signal transducing histidine kinase"/>
    <property type="match status" value="1"/>
</dbReference>
<sequence>MDPTISLALVMIIGTIAGILGYFFERQRFNEELSRRKQREEELARRAYETIILKEIGDRIGYSLNGAKIIEIISGSLGQLLPYSTVSYIIANEQEEKIIFSCTVAETVSPVFVEHVKVIMLAALSEMTQKQFRKSDLDESIQGVILDEGSAELVGSYFNLPIVISGKLGGIINVASNQKNLYSEKNTEVLYRIARQASEAVSKLHEVLENEKARLSQAVQSLSDGLIMVDTRYRLVLANRKVADLLGTIANPSLFDIANALSGTLDLRSHVEEALKSEGETPSSEIVVHDKVLQVAVLRVLDKRTNEPMGAIVLFHDITDAKSLEQLRRDFSAMMVHELRSPLTSIRSTVELLKDDFAKLKEEDLVKYLTSVDVTSQAMLELINDLLDVAKLEAGKFDVICETGPIADSITERTESFKPQIEEKGLRLTVEIEKGLPSGYFDKIRIKQVLNNLLSNAIKYTQTGEIKVKVAKDTSDGQTSDILISVSDTGIGIEADQIDSLFSKFGQLKAGRNKAGLKSSGLGLYIAKGIVEAWGGKIWVRSEGQGLGSTFYFTVPIAESDNKEEASSISGKIYPSEKIAHA</sequence>
<keyword evidence="7" id="KW-0812">Transmembrane</keyword>
<evidence type="ECO:0000259" key="9">
    <source>
        <dbReference type="PROSITE" id="PS50112"/>
    </source>
</evidence>
<dbReference type="InterPro" id="IPR003661">
    <property type="entry name" value="HisK_dim/P_dom"/>
</dbReference>
<evidence type="ECO:0000313" key="11">
    <source>
        <dbReference type="Proteomes" id="UP000176751"/>
    </source>
</evidence>
<feature type="domain" description="Histidine kinase" evidence="8">
    <location>
        <begin position="334"/>
        <end position="559"/>
    </location>
</feature>
<dbReference type="Gene3D" id="3.30.565.10">
    <property type="entry name" value="Histidine kinase-like ATPase, C-terminal domain"/>
    <property type="match status" value="1"/>
</dbReference>
<evidence type="ECO:0000256" key="1">
    <source>
        <dbReference type="ARBA" id="ARBA00000085"/>
    </source>
</evidence>
<dbReference type="GO" id="GO:0005886">
    <property type="term" value="C:plasma membrane"/>
    <property type="evidence" value="ECO:0007669"/>
    <property type="project" value="TreeGrafter"/>
</dbReference>
<dbReference type="Proteomes" id="UP000176751">
    <property type="component" value="Unassembled WGS sequence"/>
</dbReference>
<proteinExistence type="predicted"/>
<dbReference type="PANTHER" id="PTHR43047">
    <property type="entry name" value="TWO-COMPONENT HISTIDINE PROTEIN KINASE"/>
    <property type="match status" value="1"/>
</dbReference>
<accession>A0A1F5HFU2</accession>
<dbReference type="SMART" id="SM00387">
    <property type="entry name" value="HATPase_c"/>
    <property type="match status" value="1"/>
</dbReference>
<dbReference type="Pfam" id="PF02518">
    <property type="entry name" value="HATPase_c"/>
    <property type="match status" value="1"/>
</dbReference>
<dbReference type="Gene3D" id="3.30.450.40">
    <property type="match status" value="1"/>
</dbReference>
<keyword evidence="6" id="KW-0175">Coiled coil</keyword>
<organism evidence="10 11">
    <name type="scientific">Candidatus Curtissbacteria bacterium RIFOXYA1_FULL_41_14</name>
    <dbReference type="NCBI Taxonomy" id="1797737"/>
    <lineage>
        <taxon>Bacteria</taxon>
        <taxon>Candidatus Curtissiibacteriota</taxon>
    </lineage>
</organism>
<dbReference type="Gene3D" id="1.10.287.130">
    <property type="match status" value="1"/>
</dbReference>
<dbReference type="InterPro" id="IPR003594">
    <property type="entry name" value="HATPase_dom"/>
</dbReference>
<dbReference type="InterPro" id="IPR029016">
    <property type="entry name" value="GAF-like_dom_sf"/>
</dbReference>
<dbReference type="GO" id="GO:0000155">
    <property type="term" value="F:phosphorelay sensor kinase activity"/>
    <property type="evidence" value="ECO:0007669"/>
    <property type="project" value="InterPro"/>
</dbReference>
<dbReference type="Gene3D" id="3.30.450.20">
    <property type="entry name" value="PAS domain"/>
    <property type="match status" value="1"/>
</dbReference>
<evidence type="ECO:0000259" key="8">
    <source>
        <dbReference type="PROSITE" id="PS50109"/>
    </source>
</evidence>
<gene>
    <name evidence="10" type="ORF">A2196_01190</name>
</gene>
<name>A0A1F5HFU2_9BACT</name>
<dbReference type="GO" id="GO:0009927">
    <property type="term" value="F:histidine phosphotransfer kinase activity"/>
    <property type="evidence" value="ECO:0007669"/>
    <property type="project" value="TreeGrafter"/>
</dbReference>
<feature type="coiled-coil region" evidence="6">
    <location>
        <begin position="194"/>
        <end position="225"/>
    </location>
</feature>
<evidence type="ECO:0000256" key="6">
    <source>
        <dbReference type="SAM" id="Coils"/>
    </source>
</evidence>
<evidence type="ECO:0000256" key="4">
    <source>
        <dbReference type="ARBA" id="ARBA00022679"/>
    </source>
</evidence>
<dbReference type="PROSITE" id="PS50112">
    <property type="entry name" value="PAS"/>
    <property type="match status" value="1"/>
</dbReference>
<dbReference type="SUPFAM" id="SSF55874">
    <property type="entry name" value="ATPase domain of HSP90 chaperone/DNA topoisomerase II/histidine kinase"/>
    <property type="match status" value="1"/>
</dbReference>
<dbReference type="CDD" id="cd00082">
    <property type="entry name" value="HisKA"/>
    <property type="match status" value="1"/>
</dbReference>
<dbReference type="InterPro" id="IPR036097">
    <property type="entry name" value="HisK_dim/P_sf"/>
</dbReference>
<dbReference type="EC" id="2.7.13.3" evidence="2"/>
<keyword evidence="5" id="KW-0418">Kinase</keyword>
<dbReference type="EMBL" id="MFCA01000006">
    <property type="protein sequence ID" value="OGE03031.1"/>
    <property type="molecule type" value="Genomic_DNA"/>
</dbReference>
<feature type="domain" description="PAS" evidence="9">
    <location>
        <begin position="211"/>
        <end position="247"/>
    </location>
</feature>
<reference evidence="10 11" key="1">
    <citation type="journal article" date="2016" name="Nat. Commun.">
        <title>Thousands of microbial genomes shed light on interconnected biogeochemical processes in an aquifer system.</title>
        <authorList>
            <person name="Anantharaman K."/>
            <person name="Brown C.T."/>
            <person name="Hug L.A."/>
            <person name="Sharon I."/>
            <person name="Castelle C.J."/>
            <person name="Probst A.J."/>
            <person name="Thomas B.C."/>
            <person name="Singh A."/>
            <person name="Wilkins M.J."/>
            <person name="Karaoz U."/>
            <person name="Brodie E.L."/>
            <person name="Williams K.H."/>
            <person name="Hubbard S.S."/>
            <person name="Banfield J.F."/>
        </authorList>
    </citation>
    <scope>NUCLEOTIDE SEQUENCE [LARGE SCALE GENOMIC DNA]</scope>
</reference>
<dbReference type="SMART" id="SM00388">
    <property type="entry name" value="HisKA"/>
    <property type="match status" value="1"/>
</dbReference>
<dbReference type="InterPro" id="IPR004358">
    <property type="entry name" value="Sig_transdc_His_kin-like_C"/>
</dbReference>
<dbReference type="FunFam" id="3.30.565.10:FF:000006">
    <property type="entry name" value="Sensor histidine kinase WalK"/>
    <property type="match status" value="1"/>
</dbReference>
<comment type="caution">
    <text evidence="10">The sequence shown here is derived from an EMBL/GenBank/DDBJ whole genome shotgun (WGS) entry which is preliminary data.</text>
</comment>
<evidence type="ECO:0000313" key="10">
    <source>
        <dbReference type="EMBL" id="OGE03031.1"/>
    </source>
</evidence>
<comment type="catalytic activity">
    <reaction evidence="1">
        <text>ATP + protein L-histidine = ADP + protein N-phospho-L-histidine.</text>
        <dbReference type="EC" id="2.7.13.3"/>
    </reaction>
</comment>
<dbReference type="SUPFAM" id="SSF55781">
    <property type="entry name" value="GAF domain-like"/>
    <property type="match status" value="1"/>
</dbReference>
<dbReference type="InterPro" id="IPR035965">
    <property type="entry name" value="PAS-like_dom_sf"/>
</dbReference>
<evidence type="ECO:0000256" key="5">
    <source>
        <dbReference type="ARBA" id="ARBA00022777"/>
    </source>
</evidence>
<dbReference type="InterPro" id="IPR000014">
    <property type="entry name" value="PAS"/>
</dbReference>
<keyword evidence="4" id="KW-0808">Transferase</keyword>
<evidence type="ECO:0000256" key="3">
    <source>
        <dbReference type="ARBA" id="ARBA00022553"/>
    </source>
</evidence>
<keyword evidence="3" id="KW-0597">Phosphoprotein</keyword>
<dbReference type="STRING" id="1797737.A2196_01190"/>
<dbReference type="PROSITE" id="PS50109">
    <property type="entry name" value="HIS_KIN"/>
    <property type="match status" value="1"/>
</dbReference>
<dbReference type="InterPro" id="IPR036890">
    <property type="entry name" value="HATPase_C_sf"/>
</dbReference>
<dbReference type="SUPFAM" id="SSF55785">
    <property type="entry name" value="PYP-like sensor domain (PAS domain)"/>
    <property type="match status" value="1"/>
</dbReference>